<protein>
    <submittedName>
        <fullName evidence="5">Diguanylate phosphodiesterase</fullName>
    </submittedName>
</protein>
<name>A0ABX3B6N4_9VIBR</name>
<evidence type="ECO:0000256" key="1">
    <source>
        <dbReference type="SAM" id="Phobius"/>
    </source>
</evidence>
<feature type="transmembrane region" description="Helical" evidence="1">
    <location>
        <begin position="254"/>
        <end position="271"/>
    </location>
</feature>
<keyword evidence="1" id="KW-0472">Membrane</keyword>
<reference evidence="5 6" key="1">
    <citation type="journal article" date="2012" name="Science">
        <title>Ecological populations of bacteria act as socially cohesive units of antibiotic production and resistance.</title>
        <authorList>
            <person name="Cordero O.X."/>
            <person name="Wildschutte H."/>
            <person name="Kirkup B."/>
            <person name="Proehl S."/>
            <person name="Ngo L."/>
            <person name="Hussain F."/>
            <person name="Le Roux F."/>
            <person name="Mincer T."/>
            <person name="Polz M.F."/>
        </authorList>
    </citation>
    <scope>NUCLEOTIDE SEQUENCE [LARGE SCALE GENOMIC DNA]</scope>
    <source>
        <strain evidence="5 6">1F-267</strain>
    </source>
</reference>
<evidence type="ECO:0000259" key="4">
    <source>
        <dbReference type="PROSITE" id="PS50887"/>
    </source>
</evidence>
<feature type="chain" id="PRO_5045225320" evidence="2">
    <location>
        <begin position="22"/>
        <end position="793"/>
    </location>
</feature>
<proteinExistence type="predicted"/>
<dbReference type="InterPro" id="IPR001633">
    <property type="entry name" value="EAL_dom"/>
</dbReference>
<dbReference type="SUPFAM" id="SSF141868">
    <property type="entry name" value="EAL domain-like"/>
    <property type="match status" value="1"/>
</dbReference>
<dbReference type="RefSeq" id="WP_017102654.1">
    <property type="nucleotide sequence ID" value="NZ_AJZO02000202.1"/>
</dbReference>
<feature type="transmembrane region" description="Helical" evidence="1">
    <location>
        <begin position="158"/>
        <end position="179"/>
    </location>
</feature>
<dbReference type="InterPro" id="IPR043128">
    <property type="entry name" value="Rev_trsase/Diguanyl_cyclase"/>
</dbReference>
<dbReference type="Pfam" id="PF00990">
    <property type="entry name" value="GGDEF"/>
    <property type="match status" value="1"/>
</dbReference>
<evidence type="ECO:0000259" key="3">
    <source>
        <dbReference type="PROSITE" id="PS50883"/>
    </source>
</evidence>
<gene>
    <name evidence="5" type="ORF">A163_22480</name>
</gene>
<keyword evidence="6" id="KW-1185">Reference proteome</keyword>
<dbReference type="SMART" id="SM00267">
    <property type="entry name" value="GGDEF"/>
    <property type="match status" value="1"/>
</dbReference>
<keyword evidence="2" id="KW-0732">Signal</keyword>
<dbReference type="InterPro" id="IPR029787">
    <property type="entry name" value="Nucleotide_cyclase"/>
</dbReference>
<feature type="transmembrane region" description="Helical" evidence="1">
    <location>
        <begin position="186"/>
        <end position="206"/>
    </location>
</feature>
<evidence type="ECO:0000313" key="6">
    <source>
        <dbReference type="Proteomes" id="UP000094638"/>
    </source>
</evidence>
<feature type="transmembrane region" description="Helical" evidence="1">
    <location>
        <begin position="277"/>
        <end position="295"/>
    </location>
</feature>
<dbReference type="SUPFAM" id="SSF55073">
    <property type="entry name" value="Nucleotide cyclase"/>
    <property type="match status" value="1"/>
</dbReference>
<dbReference type="Proteomes" id="UP000094638">
    <property type="component" value="Unassembled WGS sequence"/>
</dbReference>
<dbReference type="PANTHER" id="PTHR33121:SF79">
    <property type="entry name" value="CYCLIC DI-GMP PHOSPHODIESTERASE PDED-RELATED"/>
    <property type="match status" value="1"/>
</dbReference>
<dbReference type="Gene3D" id="3.20.20.450">
    <property type="entry name" value="EAL domain"/>
    <property type="match status" value="1"/>
</dbReference>
<keyword evidence="1" id="KW-1133">Transmembrane helix</keyword>
<dbReference type="EMBL" id="AJZO02000202">
    <property type="protein sequence ID" value="OEF47175.1"/>
    <property type="molecule type" value="Genomic_DNA"/>
</dbReference>
<feature type="signal peptide" evidence="2">
    <location>
        <begin position="1"/>
        <end position="21"/>
    </location>
</feature>
<feature type="transmembrane region" description="Helical" evidence="1">
    <location>
        <begin position="226"/>
        <end position="247"/>
    </location>
</feature>
<organism evidence="5 6">
    <name type="scientific">Vibrio tasmaniensis 1F-267</name>
    <dbReference type="NCBI Taxonomy" id="1191324"/>
    <lineage>
        <taxon>Bacteria</taxon>
        <taxon>Pseudomonadati</taxon>
        <taxon>Pseudomonadota</taxon>
        <taxon>Gammaproteobacteria</taxon>
        <taxon>Vibrionales</taxon>
        <taxon>Vibrionaceae</taxon>
        <taxon>Vibrio</taxon>
    </lineage>
</organism>
<dbReference type="PROSITE" id="PS50887">
    <property type="entry name" value="GGDEF"/>
    <property type="match status" value="1"/>
</dbReference>
<dbReference type="Gene3D" id="3.30.70.270">
    <property type="match status" value="1"/>
</dbReference>
<sequence>MPFTVLVMLFFSVLITFTSHANELDFKQISDFEYGMVVSDSSVDAILYKEEGWSSIVTCIPEPNQSCWLKLALPSDNQSYEHLVWKSLSSRTGELFFVDQDGKVVGNFLFEYYRSLRLNKNFEYSSVLVKFPRGKTVNASALFSKEHQLKQSLVMKDGVILALFLLSSAISLVYVYFAWPIKRSKTLFMTCYIVLFSMFYIYKFGFLWDGYDDKGTYVINFFRSDYWFVSYSLSLVCVYLMLVFSSCDRINTKHLLICSSFVFLQFFSVYINFDVIVGFLISTILAAVVIAFCLISKEVNNKVQIIISYLSCFIMSVVVLESSMTISFIPEYYYLIQALFYLSHASFVLACVYDLGELRVINLGDYKKLLSNSDKDFMTGLYNRKSIEYKKVIDCSRCYYYIDANQLKFLNDSQGHHVGDRMIINLAMRFKKIAAQGIGKAYRVGGDEFVLICQTSVSKELLEYLLEQNLTQETENALSFSFGRYRSGPNESVEDCIYKAEYCCRKAKSNNESYQDWQQQDGVMLYSLPNLRVEAVELLNSDRLLCFAQKIHSLKGVASSYELLCRLKMEDEEGREKIVSAGELLDVVASHGLEKELDSRMLTYAISLLEHYSTIQLSLNFSVKTIFDMSVIDRLCHLPPYIRSRLCVEVTELVFYRADEKFRKIVERLQHHQIIVALDDFGSGYSSYSILSEGCFDTIKLDGSLVENINGSDFKKKMVHSLVELAEMSQTKVVAERVETIEELRMLEALGIDFIQGFYIHKPTLAIEIFDNMAKEARESEKAERNLICGLTS</sequence>
<evidence type="ECO:0000256" key="2">
    <source>
        <dbReference type="SAM" id="SignalP"/>
    </source>
</evidence>
<feature type="transmembrane region" description="Helical" evidence="1">
    <location>
        <begin position="307"/>
        <end position="326"/>
    </location>
</feature>
<keyword evidence="1" id="KW-0812">Transmembrane</keyword>
<comment type="caution">
    <text evidence="5">The sequence shown here is derived from an EMBL/GenBank/DDBJ whole genome shotgun (WGS) entry which is preliminary data.</text>
</comment>
<dbReference type="CDD" id="cd01949">
    <property type="entry name" value="GGDEF"/>
    <property type="match status" value="1"/>
</dbReference>
<dbReference type="NCBIfam" id="TIGR00254">
    <property type="entry name" value="GGDEF"/>
    <property type="match status" value="1"/>
</dbReference>
<evidence type="ECO:0000313" key="5">
    <source>
        <dbReference type="EMBL" id="OEF47175.1"/>
    </source>
</evidence>
<dbReference type="PANTHER" id="PTHR33121">
    <property type="entry name" value="CYCLIC DI-GMP PHOSPHODIESTERASE PDEF"/>
    <property type="match status" value="1"/>
</dbReference>
<dbReference type="CDD" id="cd01948">
    <property type="entry name" value="EAL"/>
    <property type="match status" value="1"/>
</dbReference>
<dbReference type="Pfam" id="PF00563">
    <property type="entry name" value="EAL"/>
    <property type="match status" value="1"/>
</dbReference>
<accession>A0ABX3B6N4</accession>
<dbReference type="SMART" id="SM00052">
    <property type="entry name" value="EAL"/>
    <property type="match status" value="1"/>
</dbReference>
<dbReference type="InterPro" id="IPR000160">
    <property type="entry name" value="GGDEF_dom"/>
</dbReference>
<dbReference type="InterPro" id="IPR035919">
    <property type="entry name" value="EAL_sf"/>
</dbReference>
<feature type="domain" description="GGDEF" evidence="4">
    <location>
        <begin position="395"/>
        <end position="520"/>
    </location>
</feature>
<feature type="domain" description="EAL" evidence="3">
    <location>
        <begin position="528"/>
        <end position="777"/>
    </location>
</feature>
<dbReference type="PROSITE" id="PS50883">
    <property type="entry name" value="EAL"/>
    <property type="match status" value="1"/>
</dbReference>
<dbReference type="InterPro" id="IPR050706">
    <property type="entry name" value="Cyclic-di-GMP_PDE-like"/>
</dbReference>